<proteinExistence type="predicted"/>
<organism evidence="3 4">
    <name type="scientific">Acidithiobacillus ferrooxidans (strain ATCC 23270 / DSM 14882 / CIP 104768 / NCIMB 8455)</name>
    <name type="common">Ferrobacillus ferrooxidans (strain ATCC 23270)</name>
    <dbReference type="NCBI Taxonomy" id="243159"/>
    <lineage>
        <taxon>Bacteria</taxon>
        <taxon>Pseudomonadati</taxon>
        <taxon>Pseudomonadota</taxon>
        <taxon>Acidithiobacillia</taxon>
        <taxon>Acidithiobacillales</taxon>
        <taxon>Acidithiobacillaceae</taxon>
        <taxon>Acidithiobacillus</taxon>
    </lineage>
</organism>
<evidence type="ECO:0000313" key="3">
    <source>
        <dbReference type="EMBL" id="ACK77848.1"/>
    </source>
</evidence>
<dbReference type="GeneID" id="65280517"/>
<dbReference type="HOGENOM" id="CLU_462946_0_0_6"/>
<dbReference type="KEGG" id="afr:AFE_1251"/>
<dbReference type="RefSeq" id="WP_012606923.1">
    <property type="nucleotide sequence ID" value="NC_011761.1"/>
</dbReference>
<dbReference type="Proteomes" id="UP000001362">
    <property type="component" value="Chromosome"/>
</dbReference>
<dbReference type="STRING" id="243159.AFE_1251"/>
<evidence type="ECO:0000313" key="4">
    <source>
        <dbReference type="Proteomes" id="UP000001362"/>
    </source>
</evidence>
<dbReference type="Pfam" id="PF12696">
    <property type="entry name" value="TraG-D_C"/>
    <property type="match status" value="1"/>
</dbReference>
<feature type="domain" description="TraD/TraG TraM recognition site" evidence="2">
    <location>
        <begin position="403"/>
        <end position="500"/>
    </location>
</feature>
<sequence>MSTEDLKLGGHEDTLALSALAAAIAACGPYITQSGADWKLATGALAGFSGLYMAERFHKRWMHSARAYLPQDQQGRVQTNTKLASHPGALSADHDDRYLEDALLLGYMTDTGLPYYLPTLGDARPGNDPANPPNDHVFITGMSGVGKTVAASLMMFQQIQKGGGVIFADGKIDSTNIESLWYMLKWCGREDDLVVIHPGDPSFSAKYNPILIGDPDEIASRIMSAVPKAQNSAGADFYRNSGMQAVSALVAALQRGGYAFTPADISLLLLSPTELEKLPNLPGIRGTEEGRVVNLFINRFRVANRNGSGGSIIDVNKVKELFGGIGGRMGLMGSGNFGKVANTTRPDVNLFDCIMQNKVIYLPLPTMGKEETAADFAKMFVGDYRTAVSWIQALPVRLRPNPPTLFFGDEPGSFLSENWDRLFEQARSARQRLMLSPQTKANLDAVALTLFPKLAGNCATKLLFQQGDQETAEWAADLIGMKLGVLRTLTESSQDSASGSSSDIEGTASAGAGTGTSEGARHQEMYRVSPDDLKQLGKGECVVYWSGKTRHHLIVPMIDFSSRFKKWAGSPRIFAPENPRRPRPYTRDYGIYQRLDQVLKADQEYINAQTVKKEKGDKK</sequence>
<accession>B7J8T3</accession>
<reference evidence="3 4" key="1">
    <citation type="journal article" date="2008" name="BMC Genomics">
        <title>Acidithiobacillus ferrooxidans metabolism: from genome sequence to industrial applications.</title>
        <authorList>
            <person name="Valdes J."/>
            <person name="Pedroso I."/>
            <person name="Quatrini R."/>
            <person name="Dodson R.J."/>
            <person name="Tettelin H."/>
            <person name="Blake R.II."/>
            <person name="Eisen J.A."/>
            <person name="Holmes D.S."/>
        </authorList>
    </citation>
    <scope>NUCLEOTIDE SEQUENCE [LARGE SCALE GENOMIC DNA]</scope>
    <source>
        <strain evidence="4">ATCC 23270 / DSM 14882 / CIP 104768 / NCIMB 8455</strain>
    </source>
</reference>
<dbReference type="EMBL" id="CP001219">
    <property type="protein sequence ID" value="ACK77848.1"/>
    <property type="molecule type" value="Genomic_DNA"/>
</dbReference>
<dbReference type="InterPro" id="IPR032689">
    <property type="entry name" value="TraG-D_C"/>
</dbReference>
<keyword evidence="3" id="KW-0449">Lipoprotein</keyword>
<dbReference type="PROSITE" id="PS51257">
    <property type="entry name" value="PROKAR_LIPOPROTEIN"/>
    <property type="match status" value="1"/>
</dbReference>
<gene>
    <name evidence="3" type="ordered locus">AFE_1251</name>
</gene>
<dbReference type="SUPFAM" id="SSF52540">
    <property type="entry name" value="P-loop containing nucleoside triphosphate hydrolases"/>
    <property type="match status" value="1"/>
</dbReference>
<dbReference type="PaxDb" id="243159-AFE_1251"/>
<feature type="region of interest" description="Disordered" evidence="1">
    <location>
        <begin position="493"/>
        <end position="523"/>
    </location>
</feature>
<evidence type="ECO:0000259" key="2">
    <source>
        <dbReference type="Pfam" id="PF12696"/>
    </source>
</evidence>
<dbReference type="AlphaFoldDB" id="B7J8T3"/>
<name>B7J8T3_ACIF2</name>
<keyword evidence="4" id="KW-1185">Reference proteome</keyword>
<dbReference type="Gene3D" id="3.40.50.300">
    <property type="entry name" value="P-loop containing nucleotide triphosphate hydrolases"/>
    <property type="match status" value="2"/>
</dbReference>
<protein>
    <submittedName>
        <fullName evidence="3">Lipoprotein, putative</fullName>
    </submittedName>
</protein>
<evidence type="ECO:0000256" key="1">
    <source>
        <dbReference type="SAM" id="MobiDB-lite"/>
    </source>
</evidence>
<dbReference type="InterPro" id="IPR027417">
    <property type="entry name" value="P-loop_NTPase"/>
</dbReference>
<dbReference type="eggNOG" id="COG3505">
    <property type="taxonomic scope" value="Bacteria"/>
</dbReference>
<feature type="compositionally biased region" description="Low complexity" evidence="1">
    <location>
        <begin position="493"/>
        <end position="518"/>
    </location>
</feature>